<evidence type="ECO:0000313" key="2">
    <source>
        <dbReference type="Proteomes" id="UP000176614"/>
    </source>
</evidence>
<protein>
    <submittedName>
        <fullName evidence="1">Uncharacterized protein</fullName>
    </submittedName>
</protein>
<proteinExistence type="predicted"/>
<accession>A0A1F4VYK5</accession>
<evidence type="ECO:0000313" key="1">
    <source>
        <dbReference type="EMBL" id="OGC62266.1"/>
    </source>
</evidence>
<gene>
    <name evidence="1" type="ORF">A2264_03185</name>
</gene>
<organism evidence="1 2">
    <name type="scientific">candidate division WWE3 bacterium RIFOXYA2_FULL_46_9</name>
    <dbReference type="NCBI Taxonomy" id="1802636"/>
    <lineage>
        <taxon>Bacteria</taxon>
        <taxon>Katanobacteria</taxon>
    </lineage>
</organism>
<dbReference type="AlphaFoldDB" id="A0A1F4VYK5"/>
<sequence length="108" mass="12578">MILLNHLCRKHLLREYRRTVEAELLFVIFSNFSDQNSLQLCPTWQQVLRVLKESLLRIEEVAGVKEELVLGLSAGYVAVNNSFIFQPVFNWQSDTRVVVVLWYAPLVD</sequence>
<reference evidence="1 2" key="1">
    <citation type="journal article" date="2016" name="Nat. Commun.">
        <title>Thousands of microbial genomes shed light on interconnected biogeochemical processes in an aquifer system.</title>
        <authorList>
            <person name="Anantharaman K."/>
            <person name="Brown C.T."/>
            <person name="Hug L.A."/>
            <person name="Sharon I."/>
            <person name="Castelle C.J."/>
            <person name="Probst A.J."/>
            <person name="Thomas B.C."/>
            <person name="Singh A."/>
            <person name="Wilkins M.J."/>
            <person name="Karaoz U."/>
            <person name="Brodie E.L."/>
            <person name="Williams K.H."/>
            <person name="Hubbard S.S."/>
            <person name="Banfield J.F."/>
        </authorList>
    </citation>
    <scope>NUCLEOTIDE SEQUENCE [LARGE SCALE GENOMIC DNA]</scope>
</reference>
<comment type="caution">
    <text evidence="1">The sequence shown here is derived from an EMBL/GenBank/DDBJ whole genome shotgun (WGS) entry which is preliminary data.</text>
</comment>
<dbReference type="EMBL" id="MEVT01000022">
    <property type="protein sequence ID" value="OGC62266.1"/>
    <property type="molecule type" value="Genomic_DNA"/>
</dbReference>
<name>A0A1F4VYK5_UNCKA</name>
<dbReference type="Proteomes" id="UP000176614">
    <property type="component" value="Unassembled WGS sequence"/>
</dbReference>